<feature type="compositionally biased region" description="Pro residues" evidence="1">
    <location>
        <begin position="1"/>
        <end position="12"/>
    </location>
</feature>
<protein>
    <submittedName>
        <fullName evidence="2">Unannotated protein</fullName>
    </submittedName>
</protein>
<reference evidence="2" key="1">
    <citation type="submission" date="2020-05" db="EMBL/GenBank/DDBJ databases">
        <authorList>
            <person name="Chiriac C."/>
            <person name="Salcher M."/>
            <person name="Ghai R."/>
            <person name="Kavagutti S V."/>
        </authorList>
    </citation>
    <scope>NUCLEOTIDE SEQUENCE</scope>
</reference>
<accession>A0A6J6ESW4</accession>
<feature type="region of interest" description="Disordered" evidence="1">
    <location>
        <begin position="1"/>
        <end position="24"/>
    </location>
</feature>
<evidence type="ECO:0000313" key="2">
    <source>
        <dbReference type="EMBL" id="CAB4579077.1"/>
    </source>
</evidence>
<dbReference type="AlphaFoldDB" id="A0A6J6ESW4"/>
<dbReference type="EMBL" id="CAEZTL010000170">
    <property type="protein sequence ID" value="CAB4579077.1"/>
    <property type="molecule type" value="Genomic_DNA"/>
</dbReference>
<sequence length="122" mass="13119">MKAPEPPPPPPTSKTETAVIESGTRHPPALVINVLGIRTTVYGPDVVVDATLTHCVLNGVKLYRVSEIWLRETESVLPGPSLKSQYPNKLVLPRLGAAYIPSVIWESVLASVQIVNSSTSPL</sequence>
<name>A0A6J6ESW4_9ZZZZ</name>
<proteinExistence type="predicted"/>
<evidence type="ECO:0000256" key="1">
    <source>
        <dbReference type="SAM" id="MobiDB-lite"/>
    </source>
</evidence>
<organism evidence="2">
    <name type="scientific">freshwater metagenome</name>
    <dbReference type="NCBI Taxonomy" id="449393"/>
    <lineage>
        <taxon>unclassified sequences</taxon>
        <taxon>metagenomes</taxon>
        <taxon>ecological metagenomes</taxon>
    </lineage>
</organism>
<gene>
    <name evidence="2" type="ORF">UFOPK1683_01146</name>
</gene>